<dbReference type="InterPro" id="IPR006164">
    <property type="entry name" value="DNA_bd_Ku70/Ku80"/>
</dbReference>
<dbReference type="PIRSF" id="PIRSF006493">
    <property type="entry name" value="Prok_Ku"/>
    <property type="match status" value="1"/>
</dbReference>
<evidence type="ECO:0000313" key="6">
    <source>
        <dbReference type="Proteomes" id="UP000646579"/>
    </source>
</evidence>
<keyword evidence="1 2" id="KW-0238">DNA-binding</keyword>
<dbReference type="GO" id="GO:0006303">
    <property type="term" value="P:double-strand break repair via nonhomologous end joining"/>
    <property type="evidence" value="ECO:0007669"/>
    <property type="project" value="UniProtKB-UniRule"/>
</dbReference>
<gene>
    <name evidence="2 5" type="primary">ku</name>
    <name evidence="5" type="ORF">GCM10007989_34300</name>
</gene>
<feature type="compositionally biased region" description="Basic residues" evidence="3">
    <location>
        <begin position="299"/>
        <end position="310"/>
    </location>
</feature>
<dbReference type="EMBL" id="BMZE01000004">
    <property type="protein sequence ID" value="GHA35486.1"/>
    <property type="molecule type" value="Genomic_DNA"/>
</dbReference>
<sequence length="310" mass="34385">MAARASWKGHLRLSLVSCAVKMYPATSSTDRIRFNQLHKDTHNRINMKPVDPELGLVERSDLVKGYEYEPKQYVIIEEEDLEAVRIESNHTLNIEAFVDGEEIDALYQDAPYYLAPDGAMAEETFIVLREAMRQSGKVAIARLVLSSRERVVTIGAKDNGMFITTLRNPSEVRGTAEYFGDIPDGKPEPEMLELAEKLIEQKSTRFDPKAYEDRYEVALMEMIKEKLKGHKPIVAAAPERGNVVNLMDALKASLGDAKPAARSKAKTAGGKSSTRKPAAEKPESEAKTSLKAALDASKTKKPRAAPRKKA</sequence>
<organism evidence="5 6">
    <name type="scientific">Devosia pacifica</name>
    <dbReference type="NCBI Taxonomy" id="1335967"/>
    <lineage>
        <taxon>Bacteria</taxon>
        <taxon>Pseudomonadati</taxon>
        <taxon>Pseudomonadota</taxon>
        <taxon>Alphaproteobacteria</taxon>
        <taxon>Hyphomicrobiales</taxon>
        <taxon>Devosiaceae</taxon>
        <taxon>Devosia</taxon>
    </lineage>
</organism>
<comment type="caution">
    <text evidence="5">The sequence shown here is derived from an EMBL/GenBank/DDBJ whole genome shotgun (WGS) entry which is preliminary data.</text>
</comment>
<dbReference type="PANTHER" id="PTHR41251">
    <property type="entry name" value="NON-HOMOLOGOUS END JOINING PROTEIN KU"/>
    <property type="match status" value="1"/>
</dbReference>
<dbReference type="HAMAP" id="MF_01875">
    <property type="entry name" value="Prokaryotic_Ku"/>
    <property type="match status" value="1"/>
</dbReference>
<proteinExistence type="inferred from homology"/>
<dbReference type="Pfam" id="PF02735">
    <property type="entry name" value="Ku"/>
    <property type="match status" value="1"/>
</dbReference>
<protein>
    <recommendedName>
        <fullName evidence="2">Non-homologous end joining protein Ku</fullName>
    </recommendedName>
</protein>
<comment type="similarity">
    <text evidence="2">Belongs to the prokaryotic Ku family.</text>
</comment>
<feature type="region of interest" description="Disordered" evidence="3">
    <location>
        <begin position="254"/>
        <end position="310"/>
    </location>
</feature>
<dbReference type="GO" id="GO:0006310">
    <property type="term" value="P:DNA recombination"/>
    <property type="evidence" value="ECO:0007669"/>
    <property type="project" value="UniProtKB-KW"/>
</dbReference>
<keyword evidence="2" id="KW-0233">DNA recombination</keyword>
<dbReference type="PANTHER" id="PTHR41251:SF1">
    <property type="entry name" value="NON-HOMOLOGOUS END JOINING PROTEIN KU"/>
    <property type="match status" value="1"/>
</dbReference>
<keyword evidence="6" id="KW-1185">Reference proteome</keyword>
<name>A0A918SEV6_9HYPH</name>
<evidence type="ECO:0000256" key="3">
    <source>
        <dbReference type="SAM" id="MobiDB-lite"/>
    </source>
</evidence>
<dbReference type="Gene3D" id="2.40.290.10">
    <property type="match status" value="1"/>
</dbReference>
<keyword evidence="2" id="KW-0227">DNA damage</keyword>
<dbReference type="SUPFAM" id="SSF100939">
    <property type="entry name" value="SPOC domain-like"/>
    <property type="match status" value="1"/>
</dbReference>
<evidence type="ECO:0000259" key="4">
    <source>
        <dbReference type="SMART" id="SM00559"/>
    </source>
</evidence>
<dbReference type="InterPro" id="IPR009187">
    <property type="entry name" value="Prok_Ku"/>
</dbReference>
<comment type="subunit">
    <text evidence="2">Homodimer. Interacts with LigD.</text>
</comment>
<reference evidence="5" key="1">
    <citation type="journal article" date="2014" name="Int. J. Syst. Evol. Microbiol.">
        <title>Complete genome sequence of Corynebacterium casei LMG S-19264T (=DSM 44701T), isolated from a smear-ripened cheese.</title>
        <authorList>
            <consortium name="US DOE Joint Genome Institute (JGI-PGF)"/>
            <person name="Walter F."/>
            <person name="Albersmeier A."/>
            <person name="Kalinowski J."/>
            <person name="Ruckert C."/>
        </authorList>
    </citation>
    <scope>NUCLEOTIDE SEQUENCE</scope>
    <source>
        <strain evidence="5">KCTC 32437</strain>
    </source>
</reference>
<keyword evidence="2" id="KW-0234">DNA repair</keyword>
<evidence type="ECO:0000256" key="1">
    <source>
        <dbReference type="ARBA" id="ARBA00023125"/>
    </source>
</evidence>
<reference evidence="5" key="2">
    <citation type="submission" date="2020-09" db="EMBL/GenBank/DDBJ databases">
        <authorList>
            <person name="Sun Q."/>
            <person name="Kim S."/>
        </authorList>
    </citation>
    <scope>NUCLEOTIDE SEQUENCE</scope>
    <source>
        <strain evidence="5">KCTC 32437</strain>
    </source>
</reference>
<feature type="compositionally biased region" description="Basic and acidic residues" evidence="3">
    <location>
        <begin position="277"/>
        <end position="288"/>
    </location>
</feature>
<dbReference type="InterPro" id="IPR016194">
    <property type="entry name" value="SPOC-like_C_dom_sf"/>
</dbReference>
<dbReference type="RefSeq" id="WP_189427018.1">
    <property type="nucleotide sequence ID" value="NZ_BMZE01000004.1"/>
</dbReference>
<dbReference type="SMART" id="SM00559">
    <property type="entry name" value="Ku78"/>
    <property type="match status" value="1"/>
</dbReference>
<dbReference type="AlphaFoldDB" id="A0A918SEV6"/>
<dbReference type="GO" id="GO:0003690">
    <property type="term" value="F:double-stranded DNA binding"/>
    <property type="evidence" value="ECO:0007669"/>
    <property type="project" value="UniProtKB-UniRule"/>
</dbReference>
<dbReference type="CDD" id="cd00789">
    <property type="entry name" value="KU_like"/>
    <property type="match status" value="1"/>
</dbReference>
<evidence type="ECO:0000256" key="2">
    <source>
        <dbReference type="HAMAP-Rule" id="MF_01875"/>
    </source>
</evidence>
<evidence type="ECO:0000313" key="5">
    <source>
        <dbReference type="EMBL" id="GHA35486.1"/>
    </source>
</evidence>
<comment type="function">
    <text evidence="2">With LigD forms a non-homologous end joining (NHEJ) DNA repair enzyme, which repairs dsDNA breaks with reduced fidelity. Binds linear dsDNA with 5'- and 3'- overhangs but not closed circular dsDNA nor ssDNA. Recruits and stimulates the ligase activity of LigD.</text>
</comment>
<dbReference type="NCBIfam" id="TIGR02772">
    <property type="entry name" value="Ku_bact"/>
    <property type="match status" value="1"/>
</dbReference>
<dbReference type="Proteomes" id="UP000646579">
    <property type="component" value="Unassembled WGS sequence"/>
</dbReference>
<accession>A0A918SEV6</accession>
<feature type="domain" description="Ku" evidence="4">
    <location>
        <begin position="54"/>
        <end position="180"/>
    </location>
</feature>